<feature type="region of interest" description="Disordered" evidence="5">
    <location>
        <begin position="425"/>
        <end position="447"/>
    </location>
</feature>
<dbReference type="GO" id="GO:0016746">
    <property type="term" value="F:acyltransferase activity"/>
    <property type="evidence" value="ECO:0007669"/>
    <property type="project" value="UniProtKB-KW"/>
</dbReference>
<dbReference type="Proteomes" id="UP001056384">
    <property type="component" value="Chromosome 11"/>
</dbReference>
<accession>A0A9Q9EPU7</accession>
<dbReference type="AlphaFoldDB" id="A0A9Q9EPU7"/>
<organism evidence="6 7">
    <name type="scientific">Septoria linicola</name>
    <dbReference type="NCBI Taxonomy" id="215465"/>
    <lineage>
        <taxon>Eukaryota</taxon>
        <taxon>Fungi</taxon>
        <taxon>Dikarya</taxon>
        <taxon>Ascomycota</taxon>
        <taxon>Pezizomycotina</taxon>
        <taxon>Dothideomycetes</taxon>
        <taxon>Dothideomycetidae</taxon>
        <taxon>Mycosphaerellales</taxon>
        <taxon>Mycosphaerellaceae</taxon>
        <taxon>Septoria</taxon>
    </lineage>
</organism>
<dbReference type="InterPro" id="IPR023213">
    <property type="entry name" value="CAT-like_dom_sf"/>
</dbReference>
<evidence type="ECO:0000256" key="3">
    <source>
        <dbReference type="ARBA" id="ARBA00022679"/>
    </source>
</evidence>
<dbReference type="InterPro" id="IPR051283">
    <property type="entry name" value="Sec_Metabolite_Acyltrans"/>
</dbReference>
<evidence type="ECO:0000256" key="5">
    <source>
        <dbReference type="SAM" id="MobiDB-lite"/>
    </source>
</evidence>
<comment type="similarity">
    <text evidence="2">Belongs to the plant acyltransferase family.</text>
</comment>
<sequence>MGSDEEVKVSTTEDVIYPLYMLDDTKTLRGIVVSWTLRFNDVLDPARLHNALAELLEIGDWRKAGGRLRSKTGGTIEIHAPKSFSAKRPAVSYSHQAFNVSINDHPVANTLPQATKAPSIHAGPDKFQMFAARQDAPNKLADFLDKDQPLLSLHISSFNDATLVGLSWPHLLMDVMGQQALLRGWSSVLAGRKSAVPPCIGAREDTIAEIADSTTSPIEEYALGKQKMSVLGMIQFGARFAWDMMWNSNVETRTVCIPASAMNCLLKEASDSISEAATNGKQPFVSEGDVLTAWFARAVASSLARPRPVTILHALNARFRLSSLKNSQGIYIQNMAVAAFSYLTADLARGLLGPAALQNRNGLLEHATEAQVLAGLRELRQQHELKPGVDPNIICGDPNAVLMPFTNWTRAELYEAADFSAAFMRSGEEEDSRSNPPGTMVYHHASSMQPNSTARNVIVVLGKDLGGNYWVTGLQLTPAAWKQIENGLAEIESP</sequence>
<comment type="pathway">
    <text evidence="1">Secondary metabolite biosynthesis.</text>
</comment>
<keyword evidence="7" id="KW-1185">Reference proteome</keyword>
<evidence type="ECO:0000256" key="2">
    <source>
        <dbReference type="ARBA" id="ARBA00009861"/>
    </source>
</evidence>
<evidence type="ECO:0000313" key="7">
    <source>
        <dbReference type="Proteomes" id="UP001056384"/>
    </source>
</evidence>
<dbReference type="Gene3D" id="3.30.559.10">
    <property type="entry name" value="Chloramphenicol acetyltransferase-like domain"/>
    <property type="match status" value="2"/>
</dbReference>
<proteinExistence type="inferred from homology"/>
<evidence type="ECO:0000256" key="1">
    <source>
        <dbReference type="ARBA" id="ARBA00005179"/>
    </source>
</evidence>
<dbReference type="PANTHER" id="PTHR31896">
    <property type="entry name" value="FAMILY REGULATORY PROTEIN, PUTATIVE (AFU_ORTHOLOGUE AFUA_3G14730)-RELATED"/>
    <property type="match status" value="1"/>
</dbReference>
<name>A0A9Q9EPU7_9PEZI</name>
<reference evidence="6" key="1">
    <citation type="submission" date="2022-06" db="EMBL/GenBank/DDBJ databases">
        <title>Complete genome sequences of two strains of the flax pathogen Septoria linicola.</title>
        <authorList>
            <person name="Lapalu N."/>
            <person name="Simon A."/>
            <person name="Demenou B."/>
            <person name="Paumier D."/>
            <person name="Guillot M.-P."/>
            <person name="Gout L."/>
            <person name="Valade R."/>
        </authorList>
    </citation>
    <scope>NUCLEOTIDE SEQUENCE</scope>
    <source>
        <strain evidence="6">SE15195</strain>
    </source>
</reference>
<keyword evidence="3 6" id="KW-0808">Transferase</keyword>
<evidence type="ECO:0000256" key="4">
    <source>
        <dbReference type="ARBA" id="ARBA00023315"/>
    </source>
</evidence>
<evidence type="ECO:0000313" key="6">
    <source>
        <dbReference type="EMBL" id="USW58455.1"/>
    </source>
</evidence>
<protein>
    <submittedName>
        <fullName evidence="6">Transferase</fullName>
    </submittedName>
</protein>
<dbReference type="EMBL" id="CP099428">
    <property type="protein sequence ID" value="USW58455.1"/>
    <property type="molecule type" value="Genomic_DNA"/>
</dbReference>
<keyword evidence="4" id="KW-0012">Acyltransferase</keyword>
<gene>
    <name evidence="6" type="ORF">Slin15195_G117740</name>
</gene>
<dbReference type="PANTHER" id="PTHR31896:SF69">
    <property type="entry name" value="FAMILY REGULATORY PROTEIN, PUTATIVE (AFU_ORTHOLOGUE AFUA_3G14730)-RELATED"/>
    <property type="match status" value="1"/>
</dbReference>